<reference evidence="3 4" key="1">
    <citation type="submission" date="2017-07" db="EMBL/GenBank/DDBJ databases">
        <title>Recovery of genomes from metagenomes via a dereplication, aggregation, and scoring strategy.</title>
        <authorList>
            <person name="Sieber C.M."/>
            <person name="Probst A.J."/>
            <person name="Sharrar A."/>
            <person name="Thomas B.C."/>
            <person name="Hess M."/>
            <person name="Tringe S.G."/>
            <person name="Banfield J.F."/>
        </authorList>
    </citation>
    <scope>NUCLEOTIDE SEQUENCE [LARGE SCALE GENOMIC DNA]</scope>
    <source>
        <strain evidence="3">JGI_Cruoil_03_44_89</strain>
    </source>
</reference>
<sequence>MKIYERLSQVYDLDWGKFAEQYISLINQLLDERGITQARILDLACGTGTLAINFANRGHFVHGIDISPQMIEVAKSKSIGLANISFEVQDMTHFRIEEKFDIVTCTFDSINYLPDINSAKAMFYRVATALHESGLFIFDSNTDRLYTNRHKGMHKRELGGKSFVQKLNYDPIRKEATTVFEFSNGDIEVHKQRPYDLAELEPFLTDAGLRIFHMFSGFDKEPYNLESERLICVAEKETMDNSS</sequence>
<accession>A0A235BN47</accession>
<protein>
    <recommendedName>
        <fullName evidence="2">Methyltransferase domain-containing protein</fullName>
    </recommendedName>
</protein>
<evidence type="ECO:0000313" key="4">
    <source>
        <dbReference type="Proteomes" id="UP000215215"/>
    </source>
</evidence>
<dbReference type="SUPFAM" id="SSF53335">
    <property type="entry name" value="S-adenosyl-L-methionine-dependent methyltransferases"/>
    <property type="match status" value="1"/>
</dbReference>
<dbReference type="Pfam" id="PF13649">
    <property type="entry name" value="Methyltransf_25"/>
    <property type="match status" value="1"/>
</dbReference>
<evidence type="ECO:0000256" key="1">
    <source>
        <dbReference type="ARBA" id="ARBA00022679"/>
    </source>
</evidence>
<dbReference type="InterPro" id="IPR041698">
    <property type="entry name" value="Methyltransf_25"/>
</dbReference>
<feature type="domain" description="Methyltransferase" evidence="2">
    <location>
        <begin position="40"/>
        <end position="132"/>
    </location>
</feature>
<gene>
    <name evidence="3" type="ORF">CH333_10570</name>
</gene>
<dbReference type="Gene3D" id="2.20.25.110">
    <property type="entry name" value="S-adenosyl-L-methionine-dependent methyltransferases"/>
    <property type="match status" value="1"/>
</dbReference>
<evidence type="ECO:0000259" key="2">
    <source>
        <dbReference type="Pfam" id="PF13649"/>
    </source>
</evidence>
<comment type="caution">
    <text evidence="3">The sequence shown here is derived from an EMBL/GenBank/DDBJ whole genome shotgun (WGS) entry which is preliminary data.</text>
</comment>
<dbReference type="InterPro" id="IPR029063">
    <property type="entry name" value="SAM-dependent_MTases_sf"/>
</dbReference>
<proteinExistence type="predicted"/>
<dbReference type="AlphaFoldDB" id="A0A235BN47"/>
<dbReference type="GO" id="GO:0016740">
    <property type="term" value="F:transferase activity"/>
    <property type="evidence" value="ECO:0007669"/>
    <property type="project" value="UniProtKB-KW"/>
</dbReference>
<keyword evidence="1" id="KW-0808">Transferase</keyword>
<dbReference type="Proteomes" id="UP000215215">
    <property type="component" value="Unassembled WGS sequence"/>
</dbReference>
<organism evidence="3 4">
    <name type="scientific">candidate division WOR-3 bacterium JGI_Cruoil_03_44_89</name>
    <dbReference type="NCBI Taxonomy" id="1973748"/>
    <lineage>
        <taxon>Bacteria</taxon>
        <taxon>Bacteria division WOR-3</taxon>
    </lineage>
</organism>
<dbReference type="Gene3D" id="3.40.50.150">
    <property type="entry name" value="Vaccinia Virus protein VP39"/>
    <property type="match status" value="1"/>
</dbReference>
<name>A0A235BN47_UNCW3</name>
<evidence type="ECO:0000313" key="3">
    <source>
        <dbReference type="EMBL" id="OYD13654.1"/>
    </source>
</evidence>
<dbReference type="CDD" id="cd02440">
    <property type="entry name" value="AdoMet_MTases"/>
    <property type="match status" value="1"/>
</dbReference>
<dbReference type="PANTHER" id="PTHR43861">
    <property type="entry name" value="TRANS-ACONITATE 2-METHYLTRANSFERASE-RELATED"/>
    <property type="match status" value="1"/>
</dbReference>
<dbReference type="EMBL" id="NOZQ01000229">
    <property type="protein sequence ID" value="OYD13654.1"/>
    <property type="molecule type" value="Genomic_DNA"/>
</dbReference>